<dbReference type="InterPro" id="IPR050833">
    <property type="entry name" value="Poly_Biosynth_Transport"/>
</dbReference>
<feature type="transmembrane region" description="Helical" evidence="6">
    <location>
        <begin position="222"/>
        <end position="240"/>
    </location>
</feature>
<reference evidence="7" key="1">
    <citation type="submission" date="2018-06" db="EMBL/GenBank/DDBJ databases">
        <authorList>
            <person name="Zhirakovskaya E."/>
        </authorList>
    </citation>
    <scope>NUCLEOTIDE SEQUENCE</scope>
</reference>
<gene>
    <name evidence="7" type="ORF">MNBD_CHLOROFLEXI01-3230</name>
</gene>
<evidence type="ECO:0000256" key="4">
    <source>
        <dbReference type="ARBA" id="ARBA00022989"/>
    </source>
</evidence>
<comment type="subcellular location">
    <subcellularLocation>
        <location evidence="1">Cell membrane</location>
        <topology evidence="1">Multi-pass membrane protein</topology>
    </subcellularLocation>
</comment>
<feature type="transmembrane region" description="Helical" evidence="6">
    <location>
        <begin position="107"/>
        <end position="129"/>
    </location>
</feature>
<proteinExistence type="predicted"/>
<evidence type="ECO:0000256" key="2">
    <source>
        <dbReference type="ARBA" id="ARBA00022475"/>
    </source>
</evidence>
<dbReference type="EMBL" id="UOEU01000618">
    <property type="protein sequence ID" value="VAW36250.1"/>
    <property type="molecule type" value="Genomic_DNA"/>
</dbReference>
<feature type="transmembrane region" description="Helical" evidence="6">
    <location>
        <begin position="135"/>
        <end position="158"/>
    </location>
</feature>
<evidence type="ECO:0000256" key="5">
    <source>
        <dbReference type="ARBA" id="ARBA00023136"/>
    </source>
</evidence>
<keyword evidence="4 6" id="KW-1133">Transmembrane helix</keyword>
<name>A0A3B0V5S1_9ZZZZ</name>
<evidence type="ECO:0000256" key="6">
    <source>
        <dbReference type="SAM" id="Phobius"/>
    </source>
</evidence>
<feature type="transmembrane region" description="Helical" evidence="6">
    <location>
        <begin position="261"/>
        <end position="282"/>
    </location>
</feature>
<dbReference type="AlphaFoldDB" id="A0A3B0V5S1"/>
<dbReference type="PANTHER" id="PTHR30250">
    <property type="entry name" value="PST FAMILY PREDICTED COLANIC ACID TRANSPORTER"/>
    <property type="match status" value="1"/>
</dbReference>
<evidence type="ECO:0008006" key="8">
    <source>
        <dbReference type="Google" id="ProtNLM"/>
    </source>
</evidence>
<dbReference type="Pfam" id="PF13440">
    <property type="entry name" value="Polysacc_synt_3"/>
    <property type="match status" value="1"/>
</dbReference>
<feature type="transmembrane region" description="Helical" evidence="6">
    <location>
        <begin position="179"/>
        <end position="202"/>
    </location>
</feature>
<dbReference type="GO" id="GO:0005886">
    <property type="term" value="C:plasma membrane"/>
    <property type="evidence" value="ECO:0007669"/>
    <property type="project" value="UniProtKB-SubCell"/>
</dbReference>
<feature type="transmembrane region" description="Helical" evidence="6">
    <location>
        <begin position="302"/>
        <end position="322"/>
    </location>
</feature>
<keyword evidence="3 6" id="KW-0812">Transmembrane</keyword>
<sequence>EAGLGQLAWITAVLYIGNVFSTFGLDTLLLRQIGAKKETESVPLAAALGLELVLVAIVIILLFLLPLRGQMAETISGLRLYSWSLIPLALLTITNAALRGYERMDLLMLLTLGTAVLQVVGTAVLFAAGGDLFGLLFWLLIVQLLSAGVSWLVCRRWLPKFTIDWGQFSNGQMMQLAKIGFWLALLMVTAVLLQRLGILLLGWLGTDAQMGQLAAALRLVEAARLLPGAVMGGMFPLLARQGLESRDWRLENYSLQSPVSIYYRWLMMYGLFAAIGLTLLAKPLVTFLFGDGYETAVLLLQILAWGIIPFTISLPISLELVVAGLEKRVLLATFLALLGTAVLTAIAFSLQQLQGLTVALVIGEWLLVSFLLAAKRFQNVNLA</sequence>
<organism evidence="7">
    <name type="scientific">hydrothermal vent metagenome</name>
    <dbReference type="NCBI Taxonomy" id="652676"/>
    <lineage>
        <taxon>unclassified sequences</taxon>
        <taxon>metagenomes</taxon>
        <taxon>ecological metagenomes</taxon>
    </lineage>
</organism>
<feature type="transmembrane region" description="Helical" evidence="6">
    <location>
        <begin position="356"/>
        <end position="374"/>
    </location>
</feature>
<keyword evidence="5 6" id="KW-0472">Membrane</keyword>
<feature type="transmembrane region" description="Helical" evidence="6">
    <location>
        <begin position="42"/>
        <end position="65"/>
    </location>
</feature>
<accession>A0A3B0V5S1</accession>
<evidence type="ECO:0000256" key="1">
    <source>
        <dbReference type="ARBA" id="ARBA00004651"/>
    </source>
</evidence>
<evidence type="ECO:0000313" key="7">
    <source>
        <dbReference type="EMBL" id="VAW36250.1"/>
    </source>
</evidence>
<feature type="non-terminal residue" evidence="7">
    <location>
        <position position="1"/>
    </location>
</feature>
<feature type="transmembrane region" description="Helical" evidence="6">
    <location>
        <begin position="329"/>
        <end position="350"/>
    </location>
</feature>
<feature type="transmembrane region" description="Helical" evidence="6">
    <location>
        <begin position="6"/>
        <end position="30"/>
    </location>
</feature>
<protein>
    <recommendedName>
        <fullName evidence="8">Polysaccharide biosynthesis protein C-terminal domain-containing protein</fullName>
    </recommendedName>
</protein>
<dbReference type="PANTHER" id="PTHR30250:SF11">
    <property type="entry name" value="O-ANTIGEN TRANSPORTER-RELATED"/>
    <property type="match status" value="1"/>
</dbReference>
<keyword evidence="2" id="KW-1003">Cell membrane</keyword>
<evidence type="ECO:0000256" key="3">
    <source>
        <dbReference type="ARBA" id="ARBA00022692"/>
    </source>
</evidence>